<protein>
    <submittedName>
        <fullName evidence="1">Uncharacterized protein</fullName>
    </submittedName>
</protein>
<sequence length="260" mass="30376">KIAEAYILLEDLSLANTYNQRIENKRYSKIISKKIHKLESKRSALKAERAEKAVKGELLKEKLSILKQKAKEALSELEGQFKSRKVLKRTYFQTPLMLLNKREYEDSIAAYKDVAIRLTKNNKYNLSAISIAVACLILLKENQFEKIPIFINSIRKELKDYAKILFETFPVKIIEYIIEMRKYEDEKRVKEAIGFMKTLPLFEIEKLVLSLYLGEDIDLTAPEMKVERKIVETTEEKIEQPSIQKGKEIKADIIRKEKAE</sequence>
<proteinExistence type="predicted"/>
<name>X1CNI1_9ZZZZ</name>
<accession>X1CNI1</accession>
<dbReference type="EMBL" id="BART01029714">
    <property type="protein sequence ID" value="GAH09961.1"/>
    <property type="molecule type" value="Genomic_DNA"/>
</dbReference>
<organism evidence="1">
    <name type="scientific">marine sediment metagenome</name>
    <dbReference type="NCBI Taxonomy" id="412755"/>
    <lineage>
        <taxon>unclassified sequences</taxon>
        <taxon>metagenomes</taxon>
        <taxon>ecological metagenomes</taxon>
    </lineage>
</organism>
<comment type="caution">
    <text evidence="1">The sequence shown here is derived from an EMBL/GenBank/DDBJ whole genome shotgun (WGS) entry which is preliminary data.</text>
</comment>
<gene>
    <name evidence="1" type="ORF">S01H4_52076</name>
</gene>
<evidence type="ECO:0000313" key="1">
    <source>
        <dbReference type="EMBL" id="GAH09961.1"/>
    </source>
</evidence>
<feature type="non-terminal residue" evidence="1">
    <location>
        <position position="1"/>
    </location>
</feature>
<reference evidence="1" key="1">
    <citation type="journal article" date="2014" name="Front. Microbiol.">
        <title>High frequency of phylogenetically diverse reductive dehalogenase-homologous genes in deep subseafloor sedimentary metagenomes.</title>
        <authorList>
            <person name="Kawai M."/>
            <person name="Futagami T."/>
            <person name="Toyoda A."/>
            <person name="Takaki Y."/>
            <person name="Nishi S."/>
            <person name="Hori S."/>
            <person name="Arai W."/>
            <person name="Tsubouchi T."/>
            <person name="Morono Y."/>
            <person name="Uchiyama I."/>
            <person name="Ito T."/>
            <person name="Fujiyama A."/>
            <person name="Inagaki F."/>
            <person name="Takami H."/>
        </authorList>
    </citation>
    <scope>NUCLEOTIDE SEQUENCE</scope>
    <source>
        <strain evidence="1">Expedition CK06-06</strain>
    </source>
</reference>
<dbReference type="AlphaFoldDB" id="X1CNI1"/>